<feature type="domain" description="Cadherin" evidence="10">
    <location>
        <begin position="346"/>
        <end position="449"/>
    </location>
</feature>
<feature type="domain" description="Cadherin" evidence="10">
    <location>
        <begin position="726"/>
        <end position="870"/>
    </location>
</feature>
<dbReference type="InterPro" id="IPR015919">
    <property type="entry name" value="Cadherin-like_sf"/>
</dbReference>
<dbReference type="CDD" id="cd11304">
    <property type="entry name" value="Cadherin_repeat"/>
    <property type="match status" value="4"/>
</dbReference>
<dbReference type="InterPro" id="IPR002126">
    <property type="entry name" value="Cadherin-like_dom"/>
</dbReference>
<dbReference type="PRINTS" id="PR00205">
    <property type="entry name" value="CADHERIN"/>
</dbReference>
<evidence type="ECO:0000256" key="1">
    <source>
        <dbReference type="ARBA" id="ARBA00004370"/>
    </source>
</evidence>
<evidence type="ECO:0000256" key="7">
    <source>
        <dbReference type="ARBA" id="ARBA00023136"/>
    </source>
</evidence>
<evidence type="ECO:0000259" key="10">
    <source>
        <dbReference type="PROSITE" id="PS50268"/>
    </source>
</evidence>
<protein>
    <recommendedName>
        <fullName evidence="10">Cadherin domain-containing protein</fullName>
    </recommendedName>
</protein>
<dbReference type="PANTHER" id="PTHR24026">
    <property type="entry name" value="FAT ATYPICAL CADHERIN-RELATED"/>
    <property type="match status" value="1"/>
</dbReference>
<dbReference type="PROSITE" id="PS50268">
    <property type="entry name" value="CADHERIN_2"/>
    <property type="match status" value="8"/>
</dbReference>
<proteinExistence type="predicted"/>
<sequence>MAVADMVLMWCMPLSVKCWKHAIFVTININTINQVLNILVSSDASKEKRLISKADGKRDSCKMLILTTTSRPIGCGLWKLSMICWCFSLLFIDRAEGGFSDPILEPADDPIEGVEVNANGIQVTVKEYVGEGLVNGFIIAKIMLTEPGDVQFLGEVNENFSVEPGNDERTFWNLRQRNSLDFEKLAQTTFNLAIENPPDPNFKIISVIIEDVNDEIPRYDRTEPDPILPIDELEFNPDEELFKVIALDNDAEDMRLGLVYTVEEDGSGGNVPFRIDSQGRVYLTGALDYLMKTSYRLKFSFKDQREPFFESSHSVTVHVQDVPNRPPEFTRFPTVSSVKEGRHGVGETLFTVEARDGDYGLNWDIAYELIDENTPNLFEITDTGEVKILREIDAEDQALLEMGLLYSFKIVAKEIYDENEYEDLTPEQTETEIEVMIAIEDENDNPPTLCISRWTGCQISLSYSFSIPEDHTGQVLDEPLLVKDIDSKTQNIRFSATFAATTPQKIIDALSISPSQGIGEEEFQLVVKNVAALDFEDEFWHDENNEPKPVSFEIEIKSLDENHPEHLATARVTATVTDVNDNRPKFQFQSEGQIQYEFVICENTPGGTTLKNIIPSAETPDACRDSSAGVDIQVFAEDLDKTTYAFGQQSVVYRWISSSRTPPIDVDSKTGKMTMNDQGNFDYEQFKEEIFVLEAVDSEGVGNFLGSTVLIRFKILDVNDVPVDLRIHTTHTEIVEGTLFTEPILEGITVTDVDVTANINITLSVINAFARVTNFPENITKWSEINGLTEDIEDWFALEIVEQQSNDSFKVAKIILGERIPDREGYGERDVDRVDLLITAADENTETNDGSMSQVVTIFVRDINDNPPTWPRGEDYSDVVVEYLEDEEWGDEGDQSSDIEREIFRFRVVDPDLETTFHFTKSNPECRKKLNDSMCDQILELIELFVPNERIGSADLRRVKGKLIDREQREYFDGDSDILEYLITVSDGENTLESKFNISVGDRNDNVPIFKEKYDDKTYYVDELEPTEKELLKIEATDKDHPVRYGNVSYLIVDDGTVGDDDNGMGKFNISIHGGSLTAVPGAYNATITRIFRVQIKAVDYYRPSQPGDSNTTVMFLTILVRPNDKNNNGPEFSTNQGEI</sequence>
<dbReference type="Gene3D" id="2.60.40.60">
    <property type="entry name" value="Cadherins"/>
    <property type="match status" value="6"/>
</dbReference>
<keyword evidence="7" id="KW-0472">Membrane</keyword>
<comment type="caution">
    <text evidence="11">The sequence shown here is derived from an EMBL/GenBank/DDBJ whole genome shotgun (WGS) entry which is preliminary data.</text>
</comment>
<dbReference type="SUPFAM" id="SSF49313">
    <property type="entry name" value="Cadherin-like"/>
    <property type="match status" value="5"/>
</dbReference>
<organism evidence="11 12">
    <name type="scientific">Orchesella dallaii</name>
    <dbReference type="NCBI Taxonomy" id="48710"/>
    <lineage>
        <taxon>Eukaryota</taxon>
        <taxon>Metazoa</taxon>
        <taxon>Ecdysozoa</taxon>
        <taxon>Arthropoda</taxon>
        <taxon>Hexapoda</taxon>
        <taxon>Collembola</taxon>
        <taxon>Entomobryomorpha</taxon>
        <taxon>Entomobryoidea</taxon>
        <taxon>Orchesellidae</taxon>
        <taxon>Orchesellinae</taxon>
        <taxon>Orchesella</taxon>
    </lineage>
</organism>
<evidence type="ECO:0000256" key="2">
    <source>
        <dbReference type="ARBA" id="ARBA00022692"/>
    </source>
</evidence>
<comment type="subcellular location">
    <subcellularLocation>
        <location evidence="1">Membrane</location>
    </subcellularLocation>
</comment>
<evidence type="ECO:0000313" key="12">
    <source>
        <dbReference type="Proteomes" id="UP001642540"/>
    </source>
</evidence>
<keyword evidence="2" id="KW-0812">Transmembrane</keyword>
<keyword evidence="5" id="KW-0130">Cell adhesion</keyword>
<accession>A0ABP1RQL8</accession>
<dbReference type="Pfam" id="PF00028">
    <property type="entry name" value="Cadherin"/>
    <property type="match status" value="1"/>
</dbReference>
<gene>
    <name evidence="11" type="ORF">ODALV1_LOCUS24861</name>
</gene>
<feature type="domain" description="Cadherin" evidence="10">
    <location>
        <begin position="964"/>
        <end position="1010"/>
    </location>
</feature>
<evidence type="ECO:0000313" key="11">
    <source>
        <dbReference type="EMBL" id="CAL8133002.1"/>
    </source>
</evidence>
<evidence type="ECO:0000256" key="4">
    <source>
        <dbReference type="ARBA" id="ARBA00022837"/>
    </source>
</evidence>
<reference evidence="11 12" key="1">
    <citation type="submission" date="2024-08" db="EMBL/GenBank/DDBJ databases">
        <authorList>
            <person name="Cucini C."/>
            <person name="Frati F."/>
        </authorList>
    </citation>
    <scope>NUCLEOTIDE SEQUENCE [LARGE SCALE GENOMIC DNA]</scope>
</reference>
<name>A0ABP1RQL8_9HEXA</name>
<evidence type="ECO:0000256" key="9">
    <source>
        <dbReference type="PROSITE-ProRule" id="PRU00043"/>
    </source>
</evidence>
<feature type="domain" description="Cadherin" evidence="10">
    <location>
        <begin position="592"/>
        <end position="724"/>
    </location>
</feature>
<keyword evidence="12" id="KW-1185">Reference proteome</keyword>
<dbReference type="EMBL" id="CAXLJM020000095">
    <property type="protein sequence ID" value="CAL8133002.1"/>
    <property type="molecule type" value="Genomic_DNA"/>
</dbReference>
<evidence type="ECO:0000256" key="3">
    <source>
        <dbReference type="ARBA" id="ARBA00022737"/>
    </source>
</evidence>
<feature type="domain" description="Cadherin" evidence="10">
    <location>
        <begin position="241"/>
        <end position="329"/>
    </location>
</feature>
<feature type="domain" description="Cadherin" evidence="10">
    <location>
        <begin position="160"/>
        <end position="219"/>
    </location>
</feature>
<dbReference type="PROSITE" id="PS00232">
    <property type="entry name" value="CADHERIN_1"/>
    <property type="match status" value="2"/>
</dbReference>
<keyword evidence="4 9" id="KW-0106">Calcium</keyword>
<keyword evidence="6" id="KW-1133">Transmembrane helix</keyword>
<dbReference type="PANTHER" id="PTHR24026:SF136">
    <property type="entry name" value="PROTOCADHERIN-23"/>
    <property type="match status" value="1"/>
</dbReference>
<evidence type="ECO:0000256" key="5">
    <source>
        <dbReference type="ARBA" id="ARBA00022889"/>
    </source>
</evidence>
<feature type="domain" description="Cadherin" evidence="10">
    <location>
        <begin position="1013"/>
        <end position="1133"/>
    </location>
</feature>
<feature type="domain" description="Cadherin" evidence="10">
    <location>
        <begin position="459"/>
        <end position="586"/>
    </location>
</feature>
<dbReference type="SMART" id="SM00112">
    <property type="entry name" value="CA"/>
    <property type="match status" value="8"/>
</dbReference>
<keyword evidence="3" id="KW-0677">Repeat</keyword>
<dbReference type="InterPro" id="IPR020894">
    <property type="entry name" value="Cadherin_CS"/>
</dbReference>
<keyword evidence="8" id="KW-0325">Glycoprotein</keyword>
<dbReference type="Proteomes" id="UP001642540">
    <property type="component" value="Unassembled WGS sequence"/>
</dbReference>
<evidence type="ECO:0000256" key="6">
    <source>
        <dbReference type="ARBA" id="ARBA00022989"/>
    </source>
</evidence>
<evidence type="ECO:0000256" key="8">
    <source>
        <dbReference type="ARBA" id="ARBA00023180"/>
    </source>
</evidence>